<feature type="transmembrane region" description="Helical" evidence="1">
    <location>
        <begin position="156"/>
        <end position="181"/>
    </location>
</feature>
<accession>A0ABP9RJN9</accession>
<keyword evidence="3" id="KW-1185">Reference proteome</keyword>
<feature type="transmembrane region" description="Helical" evidence="1">
    <location>
        <begin position="232"/>
        <end position="256"/>
    </location>
</feature>
<dbReference type="RefSeq" id="WP_345626146.1">
    <property type="nucleotide sequence ID" value="NZ_BAABJQ010000002.1"/>
</dbReference>
<evidence type="ECO:0000313" key="3">
    <source>
        <dbReference type="Proteomes" id="UP001501570"/>
    </source>
</evidence>
<gene>
    <name evidence="2" type="ORF">GCM10023322_07760</name>
</gene>
<keyword evidence="1" id="KW-0472">Membrane</keyword>
<sequence length="307" mass="31771">MTTTMDRPAVPESRRRSRHPAAIVVGIVAGAILAAAWSGQLVDDRIGMNVASGVLGHDADSTSIASLVAGTLFAFVSGFAGTLTACNIAVFGALPTVAGAPAGRGSRVRAALRGLGWLSLGLVGVAAVYGFVAVLVGTRLPQLSTATAGDHMPVRLFQSMVVFGVIGVAFGYLGLAALGAVPDPFAGRPRARLITLGGLIAGFLVGRPYPLFFKLLGYAVHSHDPFYGALVLALQSVGNVVIMGLLAVLLAAGTGARASSWLAQPRRSALVAGVALILLATFLILYWDIRLPANFGYGWFPTMPWNH</sequence>
<keyword evidence="1" id="KW-0812">Transmembrane</keyword>
<feature type="transmembrane region" description="Helical" evidence="1">
    <location>
        <begin position="268"/>
        <end position="287"/>
    </location>
</feature>
<evidence type="ECO:0000256" key="1">
    <source>
        <dbReference type="SAM" id="Phobius"/>
    </source>
</evidence>
<proteinExistence type="predicted"/>
<comment type="caution">
    <text evidence="2">The sequence shown here is derived from an EMBL/GenBank/DDBJ whole genome shotgun (WGS) entry which is preliminary data.</text>
</comment>
<protein>
    <recommendedName>
        <fullName evidence="4">Cytochrome C biogenesis protein transmembrane region</fullName>
    </recommendedName>
</protein>
<dbReference type="Proteomes" id="UP001501570">
    <property type="component" value="Unassembled WGS sequence"/>
</dbReference>
<name>A0ABP9RJN9_9ACTN</name>
<evidence type="ECO:0008006" key="4">
    <source>
        <dbReference type="Google" id="ProtNLM"/>
    </source>
</evidence>
<feature type="transmembrane region" description="Helical" evidence="1">
    <location>
        <begin position="21"/>
        <end position="42"/>
    </location>
</feature>
<keyword evidence="1" id="KW-1133">Transmembrane helix</keyword>
<feature type="transmembrane region" description="Helical" evidence="1">
    <location>
        <begin position="193"/>
        <end position="212"/>
    </location>
</feature>
<feature type="transmembrane region" description="Helical" evidence="1">
    <location>
        <begin position="115"/>
        <end position="136"/>
    </location>
</feature>
<organism evidence="2 3">
    <name type="scientific">Rugosimonospora acidiphila</name>
    <dbReference type="NCBI Taxonomy" id="556531"/>
    <lineage>
        <taxon>Bacteria</taxon>
        <taxon>Bacillati</taxon>
        <taxon>Actinomycetota</taxon>
        <taxon>Actinomycetes</taxon>
        <taxon>Micromonosporales</taxon>
        <taxon>Micromonosporaceae</taxon>
        <taxon>Rugosimonospora</taxon>
    </lineage>
</organism>
<reference evidence="3" key="1">
    <citation type="journal article" date="2019" name="Int. J. Syst. Evol. Microbiol.">
        <title>The Global Catalogue of Microorganisms (GCM) 10K type strain sequencing project: providing services to taxonomists for standard genome sequencing and annotation.</title>
        <authorList>
            <consortium name="The Broad Institute Genomics Platform"/>
            <consortium name="The Broad Institute Genome Sequencing Center for Infectious Disease"/>
            <person name="Wu L."/>
            <person name="Ma J."/>
        </authorList>
    </citation>
    <scope>NUCLEOTIDE SEQUENCE [LARGE SCALE GENOMIC DNA]</scope>
    <source>
        <strain evidence="3">JCM 18304</strain>
    </source>
</reference>
<feature type="transmembrane region" description="Helical" evidence="1">
    <location>
        <begin position="62"/>
        <end position="94"/>
    </location>
</feature>
<evidence type="ECO:0000313" key="2">
    <source>
        <dbReference type="EMBL" id="GAA5179035.1"/>
    </source>
</evidence>
<dbReference type="EMBL" id="BAABJQ010000002">
    <property type="protein sequence ID" value="GAA5179035.1"/>
    <property type="molecule type" value="Genomic_DNA"/>
</dbReference>